<protein>
    <submittedName>
        <fullName evidence="1">Protein kinase</fullName>
    </submittedName>
</protein>
<keyword evidence="1" id="KW-0808">Transferase</keyword>
<dbReference type="EMBL" id="MK500561">
    <property type="protein sequence ID" value="QBK91659.1"/>
    <property type="molecule type" value="Genomic_DNA"/>
</dbReference>
<name>A0A481Z980_9VIRU</name>
<evidence type="ECO:0000313" key="1">
    <source>
        <dbReference type="EMBL" id="QBK91659.1"/>
    </source>
</evidence>
<dbReference type="InterPro" id="IPR011009">
    <property type="entry name" value="Kinase-like_dom_sf"/>
</dbReference>
<accession>A0A481Z980</accession>
<proteinExistence type="predicted"/>
<reference evidence="1" key="1">
    <citation type="journal article" date="2019" name="MBio">
        <title>Virus Genomes from Deep Sea Sediments Expand the Ocean Megavirome and Support Independent Origins of Viral Gigantism.</title>
        <authorList>
            <person name="Backstrom D."/>
            <person name="Yutin N."/>
            <person name="Jorgensen S.L."/>
            <person name="Dharamshi J."/>
            <person name="Homa F."/>
            <person name="Zaremba-Niedwiedzka K."/>
            <person name="Spang A."/>
            <person name="Wolf Y.I."/>
            <person name="Koonin E.V."/>
            <person name="Ettema T.J."/>
        </authorList>
    </citation>
    <scope>NUCLEOTIDE SEQUENCE</scope>
</reference>
<gene>
    <name evidence="1" type="ORF">LCPAC302_02790</name>
</gene>
<dbReference type="SUPFAM" id="SSF56112">
    <property type="entry name" value="Protein kinase-like (PK-like)"/>
    <property type="match status" value="1"/>
</dbReference>
<organism evidence="1">
    <name type="scientific">Pithovirus LCPAC302</name>
    <dbReference type="NCBI Taxonomy" id="2506593"/>
    <lineage>
        <taxon>Viruses</taxon>
        <taxon>Pithoviruses</taxon>
    </lineage>
</organism>
<sequence>MSDRVSKFITVNNGDMIEYLKITRNVDDMLDQFKRDRNYVTGLAETDLNKLIVNLWTPSSPICCDTKCLFNMGKTQQIFTLEERIEGNITINESVLNYYTCPQCKNVKRLIDFKKNKINEPFYIECGNLAGQRLIITETPISKLYIIQENPPKSVAKLINNPWIKTLERCSSGCNDKDVCQIKTIYNYIGTDPFSNNTLINWILNDRLEKLGIPNVIQMHTAFVCNRIGFSLYEYPDIGRVRHLQEYSDLLEHSIKPSPTAKADTKVPITKDTVKGIIMQLFSTLHALRTVDFSHGNPCSRSILFKKDPVSYLYNGVHIECPITMKLCDFAYSGITINSNRFYNKSVIADEEISKKQFKPVITTTSITPFTFNQEDISEITIYRLKDPQKYFQEAMMFMYLKHLGLPLYQSSFDAYAFMISLMADRAFYITLMNDESMYLLWRRMWLPEEFEKVQDKILKLHESPDPMTRVEKVLRFLADLGLRCDMIDYGWDMIKTW</sequence>
<keyword evidence="1" id="KW-0418">Kinase</keyword>
<dbReference type="GO" id="GO:0016301">
    <property type="term" value="F:kinase activity"/>
    <property type="evidence" value="ECO:0007669"/>
    <property type="project" value="UniProtKB-KW"/>
</dbReference>